<evidence type="ECO:0000313" key="2">
    <source>
        <dbReference type="EMBL" id="MTV36267.1"/>
    </source>
</evidence>
<name>A0A6L6PCM1_9BURK</name>
<sequence length="84" mass="9276">MRDAKDHITAEIPGVRPLPKPRPKLYASKAEKQAAYRARNNVVVRTIHLPADVDAGLQAVLEKKGEGISAVLAKLIQSQLLRKR</sequence>
<evidence type="ECO:0008006" key="4">
    <source>
        <dbReference type="Google" id="ProtNLM"/>
    </source>
</evidence>
<accession>A0A6L6PCM1</accession>
<reference evidence="2 3" key="1">
    <citation type="submission" date="2019-11" db="EMBL/GenBank/DDBJ databases">
        <title>Type strains purchased from KCTC, JCM and DSMZ.</title>
        <authorList>
            <person name="Lu H."/>
        </authorList>
    </citation>
    <scope>NUCLEOTIDE SEQUENCE [LARGE SCALE GENOMIC DNA]</scope>
    <source>
        <strain evidence="2 3">KCTC 22382</strain>
    </source>
</reference>
<dbReference type="EMBL" id="WNKY01000001">
    <property type="protein sequence ID" value="MTV36267.1"/>
    <property type="molecule type" value="Genomic_DNA"/>
</dbReference>
<organism evidence="2 3">
    <name type="scientific">Duganella radicis</name>
    <dbReference type="NCBI Taxonomy" id="551988"/>
    <lineage>
        <taxon>Bacteria</taxon>
        <taxon>Pseudomonadati</taxon>
        <taxon>Pseudomonadota</taxon>
        <taxon>Betaproteobacteria</taxon>
        <taxon>Burkholderiales</taxon>
        <taxon>Oxalobacteraceae</taxon>
        <taxon>Telluria group</taxon>
        <taxon>Duganella</taxon>
    </lineage>
</organism>
<gene>
    <name evidence="2" type="ORF">GM676_01560</name>
</gene>
<evidence type="ECO:0000256" key="1">
    <source>
        <dbReference type="SAM" id="MobiDB-lite"/>
    </source>
</evidence>
<feature type="region of interest" description="Disordered" evidence="1">
    <location>
        <begin position="1"/>
        <end position="23"/>
    </location>
</feature>
<protein>
    <recommendedName>
        <fullName evidence="4">Protein CopB</fullName>
    </recommendedName>
</protein>
<dbReference type="AlphaFoldDB" id="A0A6L6PCM1"/>
<keyword evidence="3" id="KW-1185">Reference proteome</keyword>
<comment type="caution">
    <text evidence="2">The sequence shown here is derived from an EMBL/GenBank/DDBJ whole genome shotgun (WGS) entry which is preliminary data.</text>
</comment>
<dbReference type="RefSeq" id="WP_155461611.1">
    <property type="nucleotide sequence ID" value="NZ_WNKY01000001.1"/>
</dbReference>
<evidence type="ECO:0000313" key="3">
    <source>
        <dbReference type="Proteomes" id="UP000475582"/>
    </source>
</evidence>
<proteinExistence type="predicted"/>
<dbReference type="Proteomes" id="UP000475582">
    <property type="component" value="Unassembled WGS sequence"/>
</dbReference>